<evidence type="ECO:0000256" key="1">
    <source>
        <dbReference type="SAM" id="MobiDB-lite"/>
    </source>
</evidence>
<feature type="compositionally biased region" description="Basic and acidic residues" evidence="1">
    <location>
        <begin position="10"/>
        <end position="23"/>
    </location>
</feature>
<dbReference type="InterPro" id="IPR051207">
    <property type="entry name" value="ComplexI_NDUFA9_subunit"/>
</dbReference>
<reference evidence="3 4" key="1">
    <citation type="journal article" date="2020" name="Appl. Microbiol. Biotechnol.">
        <title>Targeted gene deletion in Brettanomyces bruxellensis with an expression-free CRISPR-Cas9 system.</title>
        <authorList>
            <person name="Varela C."/>
            <person name="Bartel C."/>
            <person name="Onetto C."/>
            <person name="Borneman A."/>
        </authorList>
    </citation>
    <scope>NUCLEOTIDE SEQUENCE [LARGE SCALE GENOMIC DNA]</scope>
    <source>
        <strain evidence="3 4">AWRI1613</strain>
    </source>
</reference>
<dbReference type="Gene3D" id="3.40.50.720">
    <property type="entry name" value="NAD(P)-binding Rossmann-like Domain"/>
    <property type="match status" value="1"/>
</dbReference>
<evidence type="ECO:0000313" key="3">
    <source>
        <dbReference type="EMBL" id="KAF6007632.1"/>
    </source>
</evidence>
<sequence length="456" mass="51403">MALQTARQRLRNEKFAKRNEKQMGKPKTKKRAKNVALPKWVIGTAVSRESVIGERTSRMLSVFSGKAAIKASMAAENIYRFPLKSDVNITKTGKTKIAIGQGGRSSRTGYTVSVFGGSGFLGRIITSKLAKHGTLVVAPWRNSRSMRHLKVNGDLGVVNYHEWDLRNVRSIEESVAHADVVINLVGSELNTKNFSMADANIEGSRRIAEAAKKYGVDRFIQVSSYNANPKSESEFFATKGVGEQVVKDIYPDATIVRPAPMYGRNSALLHELVPLTKLGGNVLFRQEIYPTHGRQVAEALEKIVFDDSTLGKTYELYGPERYSKRELREMIKYMTHIGMYGYFPAATGFSIPAPRSFMKVWCWLNEKFNPSMESVNMDTYRRSTIDQVIDPSALTYEDLGMKADDLADWLYSYVKPYIISPSQSLNRTVYGRDEVLKLRDYVNTPKNSFDFFDLKS</sequence>
<dbReference type="EMBL" id="JABCYN010000041">
    <property type="protein sequence ID" value="KAF6007632.1"/>
    <property type="molecule type" value="Genomic_DNA"/>
</dbReference>
<protein>
    <recommendedName>
        <fullName evidence="2">NAD-dependent epimerase/dehydratase domain-containing protein</fullName>
    </recommendedName>
</protein>
<dbReference type="InterPro" id="IPR036291">
    <property type="entry name" value="NAD(P)-bd_dom_sf"/>
</dbReference>
<evidence type="ECO:0000313" key="4">
    <source>
        <dbReference type="Proteomes" id="UP000568158"/>
    </source>
</evidence>
<feature type="domain" description="NAD-dependent epimerase/dehydratase" evidence="2">
    <location>
        <begin position="113"/>
        <end position="264"/>
    </location>
</feature>
<organism evidence="3 4">
    <name type="scientific">Dekkera bruxellensis</name>
    <name type="common">Brettanomyces custersii</name>
    <dbReference type="NCBI Taxonomy" id="5007"/>
    <lineage>
        <taxon>Eukaryota</taxon>
        <taxon>Fungi</taxon>
        <taxon>Dikarya</taxon>
        <taxon>Ascomycota</taxon>
        <taxon>Saccharomycotina</taxon>
        <taxon>Pichiomycetes</taxon>
        <taxon>Pichiales</taxon>
        <taxon>Pichiaceae</taxon>
        <taxon>Brettanomyces</taxon>
    </lineage>
</organism>
<dbReference type="PANTHER" id="PTHR12126">
    <property type="entry name" value="NADH-UBIQUINONE OXIDOREDUCTASE 39 KDA SUBUNIT-RELATED"/>
    <property type="match status" value="1"/>
</dbReference>
<name>A0A8H6BA43_DEKBR</name>
<dbReference type="AlphaFoldDB" id="A0A8H6BA43"/>
<comment type="caution">
    <text evidence="3">The sequence shown here is derived from an EMBL/GenBank/DDBJ whole genome shotgun (WGS) entry which is preliminary data.</text>
</comment>
<dbReference type="GO" id="GO:0044877">
    <property type="term" value="F:protein-containing complex binding"/>
    <property type="evidence" value="ECO:0007669"/>
    <property type="project" value="TreeGrafter"/>
</dbReference>
<proteinExistence type="predicted"/>
<dbReference type="GO" id="GO:0005739">
    <property type="term" value="C:mitochondrion"/>
    <property type="evidence" value="ECO:0007669"/>
    <property type="project" value="TreeGrafter"/>
</dbReference>
<dbReference type="PANTHER" id="PTHR12126:SF11">
    <property type="entry name" value="NADH DEHYDROGENASE [UBIQUINONE] 1 ALPHA SUBCOMPLEX SUBUNIT 9, MITOCHONDRIAL"/>
    <property type="match status" value="1"/>
</dbReference>
<gene>
    <name evidence="3" type="ORF">HII12_004522</name>
</gene>
<evidence type="ECO:0000259" key="2">
    <source>
        <dbReference type="Pfam" id="PF01370"/>
    </source>
</evidence>
<dbReference type="SUPFAM" id="SSF51735">
    <property type="entry name" value="NAD(P)-binding Rossmann-fold domains"/>
    <property type="match status" value="1"/>
</dbReference>
<dbReference type="Proteomes" id="UP000568158">
    <property type="component" value="Unassembled WGS sequence"/>
</dbReference>
<dbReference type="CDD" id="cd05271">
    <property type="entry name" value="NDUFA9_like_SDR_a"/>
    <property type="match status" value="1"/>
</dbReference>
<dbReference type="Pfam" id="PF01370">
    <property type="entry name" value="Epimerase"/>
    <property type="match status" value="1"/>
</dbReference>
<feature type="region of interest" description="Disordered" evidence="1">
    <location>
        <begin position="1"/>
        <end position="30"/>
    </location>
</feature>
<accession>A0A8H6BA43</accession>
<dbReference type="InterPro" id="IPR001509">
    <property type="entry name" value="Epimerase_deHydtase"/>
</dbReference>